<accession>A0A8D6ZLU4</accession>
<evidence type="ECO:0000313" key="1">
    <source>
        <dbReference type="EMBL" id="CAG1831981.1"/>
    </source>
</evidence>
<gene>
    <name evidence="1" type="ORF">GSMUA_99830.1</name>
</gene>
<feature type="non-terminal residue" evidence="1">
    <location>
        <position position="86"/>
    </location>
</feature>
<reference evidence="1" key="1">
    <citation type="submission" date="2021-03" db="EMBL/GenBank/DDBJ databases">
        <authorList>
            <consortium name="Genoscope - CEA"/>
            <person name="William W."/>
        </authorList>
    </citation>
    <scope>NUCLEOTIDE SEQUENCE</scope>
    <source>
        <strain evidence="1">Doubled-haploid Pahang</strain>
    </source>
</reference>
<dbReference type="AlphaFoldDB" id="A0A8D6ZLU4"/>
<sequence length="86" mass="9451">VTLTNVLHVPDMSRNLVSGNLLGKPGIKSVFESGKLILSRNGTFVGKGYSAEKMVKLSIIDNDSKVNKDVASIYIVDSYSLWHDRL</sequence>
<dbReference type="EMBL" id="HG996472">
    <property type="protein sequence ID" value="CAG1831981.1"/>
    <property type="molecule type" value="Genomic_DNA"/>
</dbReference>
<dbReference type="PANTHER" id="PTHR47592:SF27">
    <property type="entry name" value="OS08G0421700 PROTEIN"/>
    <property type="match status" value="1"/>
</dbReference>
<name>A0A8D6ZLU4_MUSAM</name>
<feature type="non-terminal residue" evidence="1">
    <location>
        <position position="1"/>
    </location>
</feature>
<proteinExistence type="predicted"/>
<organism evidence="1">
    <name type="scientific">Musa acuminata subsp. malaccensis</name>
    <name type="common">Wild banana</name>
    <name type="synonym">Musa malaccensis</name>
    <dbReference type="NCBI Taxonomy" id="214687"/>
    <lineage>
        <taxon>Eukaryota</taxon>
        <taxon>Viridiplantae</taxon>
        <taxon>Streptophyta</taxon>
        <taxon>Embryophyta</taxon>
        <taxon>Tracheophyta</taxon>
        <taxon>Spermatophyta</taxon>
        <taxon>Magnoliopsida</taxon>
        <taxon>Liliopsida</taxon>
        <taxon>Zingiberales</taxon>
        <taxon>Musaceae</taxon>
        <taxon>Musa</taxon>
    </lineage>
</organism>
<dbReference type="PANTHER" id="PTHR47592">
    <property type="entry name" value="PBF68 PROTEIN"/>
    <property type="match status" value="1"/>
</dbReference>
<protein>
    <submittedName>
        <fullName evidence="1">(wild Malaysian banana) hypothetical protein</fullName>
    </submittedName>
</protein>